<evidence type="ECO:0000313" key="5">
    <source>
        <dbReference type="EMBL" id="SEC65564.1"/>
    </source>
</evidence>
<dbReference type="AlphaFoldDB" id="A0A1H4UBH3"/>
<dbReference type="InterPro" id="IPR020449">
    <property type="entry name" value="Tscrpt_reg_AraC-type_HTH"/>
</dbReference>
<evidence type="ECO:0000259" key="4">
    <source>
        <dbReference type="PROSITE" id="PS01124"/>
    </source>
</evidence>
<dbReference type="Pfam" id="PF02311">
    <property type="entry name" value="AraC_binding"/>
    <property type="match status" value="1"/>
</dbReference>
<dbReference type="Proteomes" id="UP000183038">
    <property type="component" value="Unassembled WGS sequence"/>
</dbReference>
<organism evidence="5 6">
    <name type="scientific">Maribacter dokdonensis</name>
    <dbReference type="NCBI Taxonomy" id="320912"/>
    <lineage>
        <taxon>Bacteria</taxon>
        <taxon>Pseudomonadati</taxon>
        <taxon>Bacteroidota</taxon>
        <taxon>Flavobacteriia</taxon>
        <taxon>Flavobacteriales</taxon>
        <taxon>Flavobacteriaceae</taxon>
        <taxon>Maribacter</taxon>
    </lineage>
</organism>
<evidence type="ECO:0000256" key="3">
    <source>
        <dbReference type="ARBA" id="ARBA00023163"/>
    </source>
</evidence>
<gene>
    <name evidence="5" type="ORF">SAMN05192540_3725</name>
</gene>
<proteinExistence type="predicted"/>
<dbReference type="Pfam" id="PF12833">
    <property type="entry name" value="HTH_18"/>
    <property type="match status" value="1"/>
</dbReference>
<accession>A0A1H4UBH3</accession>
<evidence type="ECO:0000256" key="1">
    <source>
        <dbReference type="ARBA" id="ARBA00023015"/>
    </source>
</evidence>
<dbReference type="PROSITE" id="PS01124">
    <property type="entry name" value="HTH_ARAC_FAMILY_2"/>
    <property type="match status" value="1"/>
</dbReference>
<evidence type="ECO:0000313" key="6">
    <source>
        <dbReference type="Proteomes" id="UP000183038"/>
    </source>
</evidence>
<dbReference type="InterPro" id="IPR009057">
    <property type="entry name" value="Homeodomain-like_sf"/>
</dbReference>
<sequence length="290" mass="34367">MLQLLQSLKISLLHTGYAKLDTAWNFDNVISPFTRLCYVTKGSATLYHNNRTYTLKEGHMYLIPSYVYNTYKCENYHEQFYISFFEEIRPGLSIYNLRSFRYEVPLKEGDHLFFERLTQMYPKRRIVNSDPKAYSHKPQELLQFNKDNAQMNTQRYLETHGILTILLSRFIENEPATNANVSTGRLNDVLVYIAEHLDQSLEVQDLAKKYHMSTDHFSRLFLQQFNMRPLKYIQTKRIERAQLLLWTTNHSLEEIAHKIGMENFSYFSRTFKKITGTTPGKYRKNQAITP</sequence>
<dbReference type="SMART" id="SM00342">
    <property type="entry name" value="HTH_ARAC"/>
    <property type="match status" value="1"/>
</dbReference>
<dbReference type="InterPro" id="IPR018062">
    <property type="entry name" value="HTH_AraC-typ_CS"/>
</dbReference>
<keyword evidence="2" id="KW-0238">DNA-binding</keyword>
<dbReference type="InterPro" id="IPR018060">
    <property type="entry name" value="HTH_AraC"/>
</dbReference>
<keyword evidence="1" id="KW-0805">Transcription regulation</keyword>
<dbReference type="RefSeq" id="WP_074674433.1">
    <property type="nucleotide sequence ID" value="NZ_FNTB01000001.1"/>
</dbReference>
<dbReference type="PRINTS" id="PR00032">
    <property type="entry name" value="HTHARAC"/>
</dbReference>
<dbReference type="InterPro" id="IPR011051">
    <property type="entry name" value="RmlC_Cupin_sf"/>
</dbReference>
<reference evidence="5 6" key="1">
    <citation type="submission" date="2016-10" db="EMBL/GenBank/DDBJ databases">
        <authorList>
            <person name="de Groot N.N."/>
        </authorList>
    </citation>
    <scope>NUCLEOTIDE SEQUENCE [LARGE SCALE GENOMIC DNA]</scope>
    <source>
        <strain evidence="5 6">MAR_2009_71</strain>
    </source>
</reference>
<dbReference type="GO" id="GO:0003700">
    <property type="term" value="F:DNA-binding transcription factor activity"/>
    <property type="evidence" value="ECO:0007669"/>
    <property type="project" value="InterPro"/>
</dbReference>
<feature type="domain" description="HTH araC/xylS-type" evidence="4">
    <location>
        <begin position="187"/>
        <end position="285"/>
    </location>
</feature>
<protein>
    <submittedName>
        <fullName evidence="5">Transcriptional regulator, AraC family</fullName>
    </submittedName>
</protein>
<evidence type="ECO:0000256" key="2">
    <source>
        <dbReference type="ARBA" id="ARBA00023125"/>
    </source>
</evidence>
<dbReference type="Gene3D" id="1.10.10.60">
    <property type="entry name" value="Homeodomain-like"/>
    <property type="match status" value="2"/>
</dbReference>
<dbReference type="SUPFAM" id="SSF46689">
    <property type="entry name" value="Homeodomain-like"/>
    <property type="match status" value="2"/>
</dbReference>
<dbReference type="OrthoDB" id="1007602at2"/>
<dbReference type="EMBL" id="FNTB01000001">
    <property type="protein sequence ID" value="SEC65564.1"/>
    <property type="molecule type" value="Genomic_DNA"/>
</dbReference>
<dbReference type="PROSITE" id="PS00041">
    <property type="entry name" value="HTH_ARAC_FAMILY_1"/>
    <property type="match status" value="1"/>
</dbReference>
<dbReference type="InterPro" id="IPR003313">
    <property type="entry name" value="AraC-bd"/>
</dbReference>
<keyword evidence="3" id="KW-0804">Transcription</keyword>
<dbReference type="GO" id="GO:0043565">
    <property type="term" value="F:sequence-specific DNA binding"/>
    <property type="evidence" value="ECO:0007669"/>
    <property type="project" value="InterPro"/>
</dbReference>
<dbReference type="PANTHER" id="PTHR43280:SF28">
    <property type="entry name" value="HTH-TYPE TRANSCRIPTIONAL ACTIVATOR RHAS"/>
    <property type="match status" value="1"/>
</dbReference>
<name>A0A1H4UBH3_9FLAO</name>
<dbReference type="SUPFAM" id="SSF51182">
    <property type="entry name" value="RmlC-like cupins"/>
    <property type="match status" value="1"/>
</dbReference>
<dbReference type="PANTHER" id="PTHR43280">
    <property type="entry name" value="ARAC-FAMILY TRANSCRIPTIONAL REGULATOR"/>
    <property type="match status" value="1"/>
</dbReference>